<feature type="transmembrane region" description="Helical" evidence="5">
    <location>
        <begin position="115"/>
        <end position="140"/>
    </location>
</feature>
<name>A0A0V1PT12_9ASCO</name>
<dbReference type="InterPro" id="IPR022596">
    <property type="entry name" value="GPR1/2/3_C"/>
</dbReference>
<evidence type="ECO:0000256" key="4">
    <source>
        <dbReference type="ARBA" id="ARBA00023136"/>
    </source>
</evidence>
<feature type="transmembrane region" description="Helical" evidence="5">
    <location>
        <begin position="75"/>
        <end position="95"/>
    </location>
</feature>
<feature type="transmembrane region" description="Helical" evidence="5">
    <location>
        <begin position="301"/>
        <end position="324"/>
    </location>
</feature>
<evidence type="ECO:0000259" key="7">
    <source>
        <dbReference type="Pfam" id="PF11970"/>
    </source>
</evidence>
<keyword evidence="4 5" id="KW-0472">Membrane</keyword>
<feature type="transmembrane region" description="Helical" evidence="5">
    <location>
        <begin position="161"/>
        <end position="180"/>
    </location>
</feature>
<dbReference type="GO" id="GO:0004930">
    <property type="term" value="F:G protein-coupled receptor activity"/>
    <property type="evidence" value="ECO:0007669"/>
    <property type="project" value="TreeGrafter"/>
</dbReference>
<accession>A0A0V1PT12</accession>
<feature type="transmembrane region" description="Helical" evidence="5">
    <location>
        <begin position="41"/>
        <end position="63"/>
    </location>
</feature>
<evidence type="ECO:0000313" key="9">
    <source>
        <dbReference type="Proteomes" id="UP000054251"/>
    </source>
</evidence>
<keyword evidence="9" id="KW-1185">Reference proteome</keyword>
<evidence type="ECO:0000256" key="2">
    <source>
        <dbReference type="ARBA" id="ARBA00022692"/>
    </source>
</evidence>
<proteinExistence type="predicted"/>
<comment type="caution">
    <text evidence="8">The sequence shown here is derived from an EMBL/GenBank/DDBJ whole genome shotgun (WGS) entry which is preliminary data.</text>
</comment>
<dbReference type="PANTHER" id="PTHR23112">
    <property type="entry name" value="G PROTEIN-COUPLED RECEPTOR 157-RELATED"/>
    <property type="match status" value="1"/>
</dbReference>
<evidence type="ECO:0000259" key="6">
    <source>
        <dbReference type="Pfam" id="PF11710"/>
    </source>
</evidence>
<dbReference type="Gene3D" id="1.20.1070.10">
    <property type="entry name" value="Rhodopsin 7-helix transmembrane proteins"/>
    <property type="match status" value="1"/>
</dbReference>
<dbReference type="AlphaFoldDB" id="A0A0V1PT12"/>
<dbReference type="RefSeq" id="XP_015465385.1">
    <property type="nucleotide sequence ID" value="XM_015613782.1"/>
</dbReference>
<dbReference type="GO" id="GO:0007189">
    <property type="term" value="P:adenylate cyclase-activating G protein-coupled receptor signaling pathway"/>
    <property type="evidence" value="ECO:0007669"/>
    <property type="project" value="TreeGrafter"/>
</dbReference>
<evidence type="ECO:0000256" key="3">
    <source>
        <dbReference type="ARBA" id="ARBA00022989"/>
    </source>
</evidence>
<evidence type="ECO:0008006" key="10">
    <source>
        <dbReference type="Google" id="ProtNLM"/>
    </source>
</evidence>
<dbReference type="SUPFAM" id="SSF81321">
    <property type="entry name" value="Family A G protein-coupled receptor-like"/>
    <property type="match status" value="1"/>
</dbReference>
<dbReference type="InterPro" id="IPR023041">
    <property type="entry name" value="Glucose_rcpt_Git3-like_N"/>
</dbReference>
<comment type="subcellular location">
    <subcellularLocation>
        <location evidence="1">Membrane</location>
        <topology evidence="1">Multi-pass membrane protein</topology>
    </subcellularLocation>
</comment>
<organism evidence="8 9">
    <name type="scientific">Debaryomyces fabryi</name>
    <dbReference type="NCBI Taxonomy" id="58627"/>
    <lineage>
        <taxon>Eukaryota</taxon>
        <taxon>Fungi</taxon>
        <taxon>Dikarya</taxon>
        <taxon>Ascomycota</taxon>
        <taxon>Saccharomycotina</taxon>
        <taxon>Pichiomycetes</taxon>
        <taxon>Debaryomycetaceae</taxon>
        <taxon>Debaryomyces</taxon>
    </lineage>
</organism>
<keyword evidence="3 5" id="KW-1133">Transmembrane helix</keyword>
<evidence type="ECO:0000313" key="8">
    <source>
        <dbReference type="EMBL" id="KRZ99282.1"/>
    </source>
</evidence>
<gene>
    <name evidence="8" type="ORF">AC631_04953</name>
</gene>
<dbReference type="OrthoDB" id="5368598at2759"/>
<reference evidence="8 9" key="1">
    <citation type="submission" date="2015-11" db="EMBL/GenBank/DDBJ databases">
        <title>The genome of Debaryomyces fabryi.</title>
        <authorList>
            <person name="Tafer H."/>
            <person name="Lopandic K."/>
        </authorList>
    </citation>
    <scope>NUCLEOTIDE SEQUENCE [LARGE SCALE GENOMIC DNA]</scope>
    <source>
        <strain evidence="8 9">CBS 789</strain>
    </source>
</reference>
<dbReference type="Pfam" id="PF11970">
    <property type="entry name" value="GPR_Gpa2_C"/>
    <property type="match status" value="1"/>
</dbReference>
<feature type="domain" description="G protein-coupled receptor GPR1/2/3 C-terminal" evidence="7">
    <location>
        <begin position="292"/>
        <end position="366"/>
    </location>
</feature>
<dbReference type="GeneID" id="26841962"/>
<feature type="transmembrane region" description="Helical" evidence="5">
    <location>
        <begin position="200"/>
        <end position="224"/>
    </location>
</feature>
<sequence>MAVCNIQCLLKKQIDLIRRDSADLSADLNRYTHYQADRQRVISIVSSSISIFAGLVGIYFFLAISDRKRIFRHHLIIFLILYDWIKAICLLLYPLRVLVTSAAYYNVGFCRVVGFFTAFSIEGSDLAIISFAIHLALLIYRPNDRIKRGNNYEGGLYRYRYVVYAVDILLPILLASLAFIDDLGYTPLTNWCYIPSRPIWYRLVLSWIPRYLIMVSIIVIYICIYQHVTKQYSNVGRSFENNTPVNEATLKQKLSSFMRFLTFDLTNNKIHNADNDSQEDNLNTETVDKFKVRRIQAQKQISAIFIYPVSYLFLWIFPTIVHGLDFRYGLSIRPFVWLNGIAAFMQPFNCTVDTLVFLIREKPWRITTIKVDSSLTEVYEYPLWRRMLSFLPLFKLPEPLETRHLNSLDSKNEISTSENANSREISSIISDTTNTGNIGHVLRSNHQHALIDNIASSRSTESNLTPLQGERKEYNQIIAKNKDHAKHHNTLNLSNNQAIPETADELGFEEFLKTEPETK</sequence>
<dbReference type="Pfam" id="PF11710">
    <property type="entry name" value="Git3"/>
    <property type="match status" value="1"/>
</dbReference>
<evidence type="ECO:0000256" key="1">
    <source>
        <dbReference type="ARBA" id="ARBA00004141"/>
    </source>
</evidence>
<dbReference type="Proteomes" id="UP000054251">
    <property type="component" value="Unassembled WGS sequence"/>
</dbReference>
<dbReference type="EMBL" id="LMYN01000156">
    <property type="protein sequence ID" value="KRZ99282.1"/>
    <property type="molecule type" value="Genomic_DNA"/>
</dbReference>
<dbReference type="PANTHER" id="PTHR23112:SF37">
    <property type="entry name" value="G PROTEIN-COUPLED RECEPTOR GPR1"/>
    <property type="match status" value="1"/>
</dbReference>
<evidence type="ECO:0000256" key="5">
    <source>
        <dbReference type="SAM" id="Phobius"/>
    </source>
</evidence>
<protein>
    <recommendedName>
        <fullName evidence="10">G-protein coupled receptors family 1 profile domain-containing protein</fullName>
    </recommendedName>
</protein>
<keyword evidence="2 5" id="KW-0812">Transmembrane</keyword>
<feature type="domain" description="Glucose receptor Git3-like N-terminal" evidence="6">
    <location>
        <begin position="37"/>
        <end position="234"/>
    </location>
</feature>
<dbReference type="GO" id="GO:0005886">
    <property type="term" value="C:plasma membrane"/>
    <property type="evidence" value="ECO:0007669"/>
    <property type="project" value="TreeGrafter"/>
</dbReference>